<evidence type="ECO:0000313" key="5">
    <source>
        <dbReference type="Proteomes" id="UP000000292"/>
    </source>
</evidence>
<name>F8IE01_ALIAT</name>
<gene>
    <name evidence="4" type="ordered locus">TC41_0697</name>
</gene>
<dbReference type="InterPro" id="IPR051532">
    <property type="entry name" value="Ester_Hydrolysis_Enzymes"/>
</dbReference>
<evidence type="ECO:0000256" key="1">
    <source>
        <dbReference type="SAM" id="MobiDB-lite"/>
    </source>
</evidence>
<dbReference type="EMBL" id="CP002902">
    <property type="protein sequence ID" value="AEJ42655.1"/>
    <property type="molecule type" value="Genomic_DNA"/>
</dbReference>
<dbReference type="OrthoDB" id="2373265at2"/>
<feature type="signal peptide" evidence="2">
    <location>
        <begin position="1"/>
        <end position="26"/>
    </location>
</feature>
<dbReference type="KEGG" id="aad:TC41_0697"/>
<dbReference type="HOGENOM" id="CLU_1044412_0_0_9"/>
<evidence type="ECO:0000259" key="3">
    <source>
        <dbReference type="Pfam" id="PF13472"/>
    </source>
</evidence>
<feature type="compositionally biased region" description="Polar residues" evidence="1">
    <location>
        <begin position="40"/>
        <end position="51"/>
    </location>
</feature>
<evidence type="ECO:0000256" key="2">
    <source>
        <dbReference type="SAM" id="SignalP"/>
    </source>
</evidence>
<reference evidence="4 5" key="1">
    <citation type="journal article" date="2011" name="J. Bacteriol.">
        <title>Complete Genome Sequence of Alicyclobacillus acidocaldarius Strain Tc-4-1.</title>
        <authorList>
            <person name="Chen Y."/>
            <person name="He Y."/>
            <person name="Zhang B."/>
            <person name="Yang J."/>
            <person name="Li W."/>
            <person name="Dong Z."/>
            <person name="Hu S."/>
        </authorList>
    </citation>
    <scope>NUCLEOTIDE SEQUENCE [LARGE SCALE GENOMIC DNA]</scope>
    <source>
        <strain evidence="4 5">Tc-4-1</strain>
    </source>
</reference>
<accession>F8IE01</accession>
<dbReference type="PROSITE" id="PS51257">
    <property type="entry name" value="PROKAR_LIPOPROTEIN"/>
    <property type="match status" value="1"/>
</dbReference>
<dbReference type="SUPFAM" id="SSF52266">
    <property type="entry name" value="SGNH hydrolase"/>
    <property type="match status" value="1"/>
</dbReference>
<feature type="region of interest" description="Disordered" evidence="1">
    <location>
        <begin position="32"/>
        <end position="52"/>
    </location>
</feature>
<dbReference type="PATRIC" id="fig|1048834.4.peg.655"/>
<protein>
    <submittedName>
        <fullName evidence="4">Lipolytic protein G-D-S-L family</fullName>
    </submittedName>
</protein>
<keyword evidence="2" id="KW-0732">Signal</keyword>
<organism evidence="4 5">
    <name type="scientific">Alicyclobacillus acidocaldarius (strain Tc-4-1)</name>
    <name type="common">Bacillus acidocaldarius</name>
    <dbReference type="NCBI Taxonomy" id="1048834"/>
    <lineage>
        <taxon>Bacteria</taxon>
        <taxon>Bacillati</taxon>
        <taxon>Bacillota</taxon>
        <taxon>Bacilli</taxon>
        <taxon>Bacillales</taxon>
        <taxon>Alicyclobacillaceae</taxon>
        <taxon>Alicyclobacillus</taxon>
    </lineage>
</organism>
<dbReference type="Gene3D" id="3.40.50.1110">
    <property type="entry name" value="SGNH hydrolase"/>
    <property type="match status" value="1"/>
</dbReference>
<proteinExistence type="predicted"/>
<dbReference type="PANTHER" id="PTHR30383">
    <property type="entry name" value="THIOESTERASE 1/PROTEASE 1/LYSOPHOSPHOLIPASE L1"/>
    <property type="match status" value="1"/>
</dbReference>
<dbReference type="InterPro" id="IPR013830">
    <property type="entry name" value="SGNH_hydro"/>
</dbReference>
<dbReference type="CDD" id="cd00229">
    <property type="entry name" value="SGNH_hydrolase"/>
    <property type="match status" value="1"/>
</dbReference>
<dbReference type="RefSeq" id="WP_014463558.1">
    <property type="nucleotide sequence ID" value="NC_017167.1"/>
</dbReference>
<dbReference type="InterPro" id="IPR036514">
    <property type="entry name" value="SGNH_hydro_sf"/>
</dbReference>
<dbReference type="Pfam" id="PF13472">
    <property type="entry name" value="Lipase_GDSL_2"/>
    <property type="match status" value="1"/>
</dbReference>
<feature type="chain" id="PRO_5039309781" evidence="2">
    <location>
        <begin position="27"/>
        <end position="267"/>
    </location>
</feature>
<evidence type="ECO:0000313" key="4">
    <source>
        <dbReference type="EMBL" id="AEJ42655.1"/>
    </source>
</evidence>
<sequence>MPTKNMKRRRVAASLGACAIACAVSACGTHPAKNAPTAPESAQSAARQTSPYPLFSHPSAQPVVAMGVGGSVAHGWDDKTGGGYLVRAFQELTKTGPITFQFINKSIEGYGPTQMAAKYPEFLREVHPQVVVISWGMLDDIANKTPISAFEQAVQSEIQQALAAHADVIVVTPPPTGASYGHDQTSESQLVADEIRVAKQFKTPDVIVVDLFNQMKRYLAAHHQSIQMYSADDWHPNTLGHELAGSLLAQDLQGTLVPAASAKPSSG</sequence>
<dbReference type="AlphaFoldDB" id="F8IE01"/>
<dbReference type="eggNOG" id="COG2755">
    <property type="taxonomic scope" value="Bacteria"/>
</dbReference>
<dbReference type="Proteomes" id="UP000000292">
    <property type="component" value="Chromosome"/>
</dbReference>
<feature type="domain" description="SGNH hydrolase-type esterase" evidence="3">
    <location>
        <begin position="68"/>
        <end position="243"/>
    </location>
</feature>
<reference evidence="5" key="2">
    <citation type="submission" date="2011-06" db="EMBL/GenBank/DDBJ databases">
        <title>The complete genome sequence of Alicyclobacillus acidocaldarius sp. Tc-4-1.</title>
        <authorList>
            <person name="Chen Y."/>
            <person name="He Y."/>
            <person name="Dong Z."/>
            <person name="Hu S."/>
        </authorList>
    </citation>
    <scope>NUCLEOTIDE SEQUENCE [LARGE SCALE GENOMIC DNA]</scope>
    <source>
        <strain evidence="5">Tc-4-1</strain>
    </source>
</reference>